<feature type="signal peptide" evidence="1">
    <location>
        <begin position="1"/>
        <end position="19"/>
    </location>
</feature>
<dbReference type="NCBIfam" id="NF047539">
    <property type="entry name" value="XAC2610_fam"/>
    <property type="match status" value="1"/>
</dbReference>
<dbReference type="EMBL" id="FKLO01000033">
    <property type="protein sequence ID" value="SBV31025.1"/>
    <property type="molecule type" value="Genomic_DNA"/>
</dbReference>
<dbReference type="SUPFAM" id="SSF69318">
    <property type="entry name" value="Integrin alpha N-terminal domain"/>
    <property type="match status" value="1"/>
</dbReference>
<sequence>MQTRLLTVALLTCALTAHAQTYPLPNLPQGWTGSAEIAQCTNGTCAGAGKIQLNTGKHAATFPVEFPEFDAPTTQGAALPYSPVEIDDFNFDGKDDIAVLRGHHGPYGSDTYDIYLQTTTGNWAKSRAITELTDNYMGLPETDAKRKLLIVHGKSGAAIHYTAHYRPTAYGVRLMYSRTDTNDGCGKNKDGVKIEEKARLGNGKWRNSDRCLTSKQYEDLLEREIAQDNAKAQAK</sequence>
<protein>
    <recommendedName>
        <fullName evidence="4">FG-GAP repeat protein</fullName>
    </recommendedName>
</protein>
<accession>A0A1C3NEL8</accession>
<name>A0A1C3NEL8_9GAMM</name>
<reference evidence="3" key="1">
    <citation type="submission" date="2016-04" db="EMBL/GenBank/DDBJ databases">
        <authorList>
            <person name="Tagini F."/>
        </authorList>
    </citation>
    <scope>NUCLEOTIDE SEQUENCE [LARGE SCALE GENOMIC DNA]</scope>
    <source>
        <strain evidence="3">CHUV0807</strain>
    </source>
</reference>
<gene>
    <name evidence="2" type="ORF">CHUV0807_0828</name>
</gene>
<evidence type="ECO:0000256" key="1">
    <source>
        <dbReference type="SAM" id="SignalP"/>
    </source>
</evidence>
<dbReference type="AlphaFoldDB" id="A0A1C3NEL8"/>
<evidence type="ECO:0000313" key="3">
    <source>
        <dbReference type="Proteomes" id="UP000190837"/>
    </source>
</evidence>
<evidence type="ECO:0008006" key="4">
    <source>
        <dbReference type="Google" id="ProtNLM"/>
    </source>
</evidence>
<evidence type="ECO:0000313" key="2">
    <source>
        <dbReference type="EMBL" id="SBV31025.1"/>
    </source>
</evidence>
<organism evidence="2 3">
    <name type="scientific">Cardiobacterium hominis</name>
    <dbReference type="NCBI Taxonomy" id="2718"/>
    <lineage>
        <taxon>Bacteria</taxon>
        <taxon>Pseudomonadati</taxon>
        <taxon>Pseudomonadota</taxon>
        <taxon>Gammaproteobacteria</taxon>
        <taxon>Cardiobacteriales</taxon>
        <taxon>Cardiobacteriaceae</taxon>
        <taxon>Cardiobacterium</taxon>
    </lineage>
</organism>
<proteinExistence type="predicted"/>
<dbReference type="Proteomes" id="UP000190837">
    <property type="component" value="Unassembled WGS sequence"/>
</dbReference>
<dbReference type="InterPro" id="IPR028994">
    <property type="entry name" value="Integrin_alpha_N"/>
</dbReference>
<dbReference type="InterPro" id="IPR058087">
    <property type="entry name" value="XAC2610_dom"/>
</dbReference>
<feature type="chain" id="PRO_5008678927" description="FG-GAP repeat protein" evidence="1">
    <location>
        <begin position="20"/>
        <end position="235"/>
    </location>
</feature>
<dbReference type="RefSeq" id="WP_079539917.1">
    <property type="nucleotide sequence ID" value="NZ_CAUQCO010000010.1"/>
</dbReference>
<keyword evidence="1" id="KW-0732">Signal</keyword>